<dbReference type="NCBIfam" id="TIGR00225">
    <property type="entry name" value="prc"/>
    <property type="match status" value="1"/>
</dbReference>
<keyword evidence="4 5" id="KW-0720">Serine protease</keyword>
<gene>
    <name evidence="8" type="ORF">SAMN05216474_2015</name>
</gene>
<dbReference type="InterPro" id="IPR004447">
    <property type="entry name" value="Peptidase_S41A"/>
</dbReference>
<dbReference type="GO" id="GO:0006508">
    <property type="term" value="P:proteolysis"/>
    <property type="evidence" value="ECO:0007669"/>
    <property type="project" value="UniProtKB-KW"/>
</dbReference>
<keyword evidence="6" id="KW-0732">Signal</keyword>
<feature type="chain" id="PRO_5014990370" evidence="6">
    <location>
        <begin position="22"/>
        <end position="534"/>
    </location>
</feature>
<evidence type="ECO:0000259" key="7">
    <source>
        <dbReference type="PROSITE" id="PS50106"/>
    </source>
</evidence>
<dbReference type="GO" id="GO:0008236">
    <property type="term" value="F:serine-type peptidase activity"/>
    <property type="evidence" value="ECO:0007669"/>
    <property type="project" value="UniProtKB-KW"/>
</dbReference>
<evidence type="ECO:0000256" key="2">
    <source>
        <dbReference type="ARBA" id="ARBA00022670"/>
    </source>
</evidence>
<dbReference type="Pfam" id="PF03572">
    <property type="entry name" value="Peptidase_S41"/>
    <property type="match status" value="1"/>
</dbReference>
<name>A0A1I7AEP3_9FLAO</name>
<evidence type="ECO:0000256" key="4">
    <source>
        <dbReference type="ARBA" id="ARBA00022825"/>
    </source>
</evidence>
<keyword evidence="9" id="KW-1185">Reference proteome</keyword>
<evidence type="ECO:0000256" key="5">
    <source>
        <dbReference type="RuleBase" id="RU004404"/>
    </source>
</evidence>
<evidence type="ECO:0000256" key="6">
    <source>
        <dbReference type="SAM" id="SignalP"/>
    </source>
</evidence>
<proteinExistence type="inferred from homology"/>
<dbReference type="Proteomes" id="UP000236454">
    <property type="component" value="Unassembled WGS sequence"/>
</dbReference>
<dbReference type="SMART" id="SM00245">
    <property type="entry name" value="TSPc"/>
    <property type="match status" value="1"/>
</dbReference>
<dbReference type="InterPro" id="IPR029045">
    <property type="entry name" value="ClpP/crotonase-like_dom_sf"/>
</dbReference>
<accession>A0A1I7AEP3</accession>
<dbReference type="GO" id="GO:0004175">
    <property type="term" value="F:endopeptidase activity"/>
    <property type="evidence" value="ECO:0007669"/>
    <property type="project" value="TreeGrafter"/>
</dbReference>
<dbReference type="RefSeq" id="WP_090249027.1">
    <property type="nucleotide sequence ID" value="NZ_FPAS01000003.1"/>
</dbReference>
<dbReference type="AlphaFoldDB" id="A0A1I7AEP3"/>
<dbReference type="InterPro" id="IPR036034">
    <property type="entry name" value="PDZ_sf"/>
</dbReference>
<dbReference type="InterPro" id="IPR005151">
    <property type="entry name" value="Tail-specific_protease"/>
</dbReference>
<dbReference type="InterPro" id="IPR055210">
    <property type="entry name" value="CtpA/B_N"/>
</dbReference>
<dbReference type="CDD" id="cd06782">
    <property type="entry name" value="cpPDZ_CPP-like"/>
    <property type="match status" value="1"/>
</dbReference>
<dbReference type="SUPFAM" id="SSF52096">
    <property type="entry name" value="ClpP/crotonase"/>
    <property type="match status" value="1"/>
</dbReference>
<evidence type="ECO:0000256" key="1">
    <source>
        <dbReference type="ARBA" id="ARBA00009179"/>
    </source>
</evidence>
<evidence type="ECO:0000313" key="8">
    <source>
        <dbReference type="EMBL" id="SFT73429.1"/>
    </source>
</evidence>
<sequence>MKINYKILAGAFLFTTGIAFAQEENSTQQNAVKLGEVFNYVDRYYVEEVEGDKIADDAIRNMLEKLDPHSTYIPREKVQSANQSINGSFVGIGVQFQILKDTLIVVNPIPTGPSERVGIQAGDKIIYIDGENVAGVGLQNSGVRERLLGDKDTKVKVEIMRGDKEKLLNFTITRDDIPVNSVVAKYMLSKNVGYIKLTSFSRTSSQEIKEALEELKKEGMKDLVLDLQGNGGGLLYAAKLIADEFLKDDKLIVYSEGRAQPRQEYVADTKGDFEKGRLVILTDEGTASASEIVSGAVQDWDRGLIVGRRTFGKGLVQRPIELNDGSQIRLTIARYFTPSGRFIQKPYDDLEAYKNDYYERYMHGELMNQDSIKLEDSLKYSTLITKRTVYGGGGIMPDVFVPLDTNEYSDYYRALSRSGVINSFCLEYVNTNRETLKKKYDDVEAFDADFILDEEFMNNFFSYAVGENEDLEFNQEDYDISKELLQVRMKAAIAQNLWGYNAFYRIYNQKNEILNKAITILAGDIYNKVELAKQ</sequence>
<comment type="similarity">
    <text evidence="1 5">Belongs to the peptidase S41A family.</text>
</comment>
<dbReference type="InterPro" id="IPR001478">
    <property type="entry name" value="PDZ"/>
</dbReference>
<dbReference type="STRING" id="477690.SAMN05216474_2015"/>
<protein>
    <submittedName>
        <fullName evidence="8">C-terminal processing peptidase-3. Serine peptidase. MEROPS family S41A</fullName>
    </submittedName>
</protein>
<feature type="domain" description="PDZ" evidence="7">
    <location>
        <begin position="86"/>
        <end position="136"/>
    </location>
</feature>
<feature type="signal peptide" evidence="6">
    <location>
        <begin position="1"/>
        <end position="21"/>
    </location>
</feature>
<dbReference type="GO" id="GO:0030288">
    <property type="term" value="C:outer membrane-bounded periplasmic space"/>
    <property type="evidence" value="ECO:0007669"/>
    <property type="project" value="TreeGrafter"/>
</dbReference>
<dbReference type="GO" id="GO:0007165">
    <property type="term" value="P:signal transduction"/>
    <property type="evidence" value="ECO:0007669"/>
    <property type="project" value="TreeGrafter"/>
</dbReference>
<dbReference type="Gene3D" id="3.90.226.10">
    <property type="entry name" value="2-enoyl-CoA Hydratase, Chain A, domain 1"/>
    <property type="match status" value="1"/>
</dbReference>
<keyword evidence="3 5" id="KW-0378">Hydrolase</keyword>
<dbReference type="CDD" id="cd07560">
    <property type="entry name" value="Peptidase_S41_CPP"/>
    <property type="match status" value="1"/>
</dbReference>
<keyword evidence="2 5" id="KW-0645">Protease</keyword>
<dbReference type="PANTHER" id="PTHR32060:SF30">
    <property type="entry name" value="CARBOXY-TERMINAL PROCESSING PROTEASE CTPA"/>
    <property type="match status" value="1"/>
</dbReference>
<dbReference type="SUPFAM" id="SSF50156">
    <property type="entry name" value="PDZ domain-like"/>
    <property type="match status" value="1"/>
</dbReference>
<dbReference type="Gene3D" id="3.30.750.44">
    <property type="match status" value="1"/>
</dbReference>
<dbReference type="SMART" id="SM00228">
    <property type="entry name" value="PDZ"/>
    <property type="match status" value="1"/>
</dbReference>
<dbReference type="Pfam" id="PF13180">
    <property type="entry name" value="PDZ_2"/>
    <property type="match status" value="1"/>
</dbReference>
<dbReference type="PANTHER" id="PTHR32060">
    <property type="entry name" value="TAIL-SPECIFIC PROTEASE"/>
    <property type="match status" value="1"/>
</dbReference>
<dbReference type="Gene3D" id="2.30.42.10">
    <property type="match status" value="1"/>
</dbReference>
<reference evidence="8 9" key="1">
    <citation type="submission" date="2016-10" db="EMBL/GenBank/DDBJ databases">
        <authorList>
            <person name="de Groot N.N."/>
        </authorList>
    </citation>
    <scope>NUCLEOTIDE SEQUENCE [LARGE SCALE GENOMIC DNA]</scope>
    <source>
        <strain evidence="8 9">CGMCC 1.7005</strain>
    </source>
</reference>
<dbReference type="EMBL" id="FPAS01000003">
    <property type="protein sequence ID" value="SFT73429.1"/>
    <property type="molecule type" value="Genomic_DNA"/>
</dbReference>
<dbReference type="PROSITE" id="PS50106">
    <property type="entry name" value="PDZ"/>
    <property type="match status" value="1"/>
</dbReference>
<dbReference type="OrthoDB" id="9812068at2"/>
<evidence type="ECO:0000313" key="9">
    <source>
        <dbReference type="Proteomes" id="UP000236454"/>
    </source>
</evidence>
<dbReference type="Pfam" id="PF22694">
    <property type="entry name" value="CtpB_N-like"/>
    <property type="match status" value="1"/>
</dbReference>
<organism evidence="8 9">
    <name type="scientific">Lishizhenia tianjinensis</name>
    <dbReference type="NCBI Taxonomy" id="477690"/>
    <lineage>
        <taxon>Bacteria</taxon>
        <taxon>Pseudomonadati</taxon>
        <taxon>Bacteroidota</taxon>
        <taxon>Flavobacteriia</taxon>
        <taxon>Flavobacteriales</taxon>
        <taxon>Crocinitomicaceae</taxon>
        <taxon>Lishizhenia</taxon>
    </lineage>
</organism>
<evidence type="ECO:0000256" key="3">
    <source>
        <dbReference type="ARBA" id="ARBA00022801"/>
    </source>
</evidence>